<comment type="caution">
    <text evidence="1">The sequence shown here is derived from an EMBL/GenBank/DDBJ whole genome shotgun (WGS) entry which is preliminary data.</text>
</comment>
<accession>J9BVK0</accession>
<reference evidence="1" key="1">
    <citation type="journal article" date="2012" name="PLoS ONE">
        <title>Gene sets for utilization of primary and secondary nutrition supplies in the distal gut of endangered iberian lynx.</title>
        <authorList>
            <person name="Alcaide M."/>
            <person name="Messina E."/>
            <person name="Richter M."/>
            <person name="Bargiela R."/>
            <person name="Peplies J."/>
            <person name="Huws S.A."/>
            <person name="Newbold C.J."/>
            <person name="Golyshin P.N."/>
            <person name="Simon M.A."/>
            <person name="Lopez G."/>
            <person name="Yakimov M.M."/>
            <person name="Ferrer M."/>
        </authorList>
    </citation>
    <scope>NUCLEOTIDE SEQUENCE</scope>
</reference>
<dbReference type="PIRSF" id="PIRSF033563">
    <property type="entry name" value="UCP033563"/>
    <property type="match status" value="1"/>
</dbReference>
<dbReference type="PANTHER" id="PTHR36454">
    <property type="entry name" value="LMO2823 PROTEIN"/>
    <property type="match status" value="1"/>
</dbReference>
<dbReference type="Pfam" id="PF06245">
    <property type="entry name" value="DUF1015"/>
    <property type="match status" value="1"/>
</dbReference>
<proteinExistence type="predicted"/>
<sequence>MEHVSSESLPPVTLAESEILFVYKGFYPYRSFFFSLHTTMPKIKPFRGLRPPTALVERVESRPYDVLSSEEARAEAGDNEMSLYHIIKPEINFPEGTSEYDPRVYESGAEQFEKFQREGWLIPDQEECYYLYAQTMNGKTQYGWVVCASVADYMQGVIKKHELTRSDKEEDRMKHVRTTRAHVEPVFLAYHPRPTLHALRCKYAATEPVYDFIAPIDGFRHQLWLITDATDQATITAEFEAMDSLYIADGHHRSAAAALVGDEMARNQESMTGNEEFNYYMAVCFPSDELTILDYNRVVKDLNGLSPEAFLQALEKNFTVEAKSNTPYRPNHPHEFSLYLGGIWYALEARPGTFDPNDPIGVLDVDISSRLILNELLHIKDLRKDKRIDFVGGLRGLEELQRRVDSGEMIMALALYPVSMDQIMTIADSGNIMPPKATWFEPKLRSGLVVHKF</sequence>
<dbReference type="InterPro" id="IPR008323">
    <property type="entry name" value="UCP033563"/>
</dbReference>
<dbReference type="EMBL" id="AMCI01008096">
    <property type="protein sequence ID" value="EJW91565.1"/>
    <property type="molecule type" value="Genomic_DNA"/>
</dbReference>
<gene>
    <name evidence="1" type="ORF">EVA_20326</name>
</gene>
<evidence type="ECO:0000313" key="1">
    <source>
        <dbReference type="EMBL" id="EJW91565.1"/>
    </source>
</evidence>
<dbReference type="AlphaFoldDB" id="J9BVK0"/>
<organism evidence="1">
    <name type="scientific">gut metagenome</name>
    <dbReference type="NCBI Taxonomy" id="749906"/>
    <lineage>
        <taxon>unclassified sequences</taxon>
        <taxon>metagenomes</taxon>
        <taxon>organismal metagenomes</taxon>
    </lineage>
</organism>
<name>J9BVK0_9ZZZZ</name>
<dbReference type="PANTHER" id="PTHR36454:SF1">
    <property type="entry name" value="DUF1015 DOMAIN-CONTAINING PROTEIN"/>
    <property type="match status" value="1"/>
</dbReference>
<protein>
    <submittedName>
        <fullName evidence="1">Uncharacterized conserved protein UCP033563</fullName>
    </submittedName>
</protein>